<organism evidence="12">
    <name type="scientific">Campylobacter upsaliensis</name>
    <dbReference type="NCBI Taxonomy" id="28080"/>
    <lineage>
        <taxon>Bacteria</taxon>
        <taxon>Pseudomonadati</taxon>
        <taxon>Campylobacterota</taxon>
        <taxon>Epsilonproteobacteria</taxon>
        <taxon>Campylobacterales</taxon>
        <taxon>Campylobacteraceae</taxon>
        <taxon>Campylobacter</taxon>
    </lineage>
</organism>
<dbReference type="PRINTS" id="PR01387">
    <property type="entry name" value="CDTOXINA"/>
</dbReference>
<dbReference type="PROSITE" id="PS50231">
    <property type="entry name" value="RICIN_B_LECTIN"/>
    <property type="match status" value="1"/>
</dbReference>
<dbReference type="Pfam" id="PF03498">
    <property type="entry name" value="CDtoxinA"/>
    <property type="match status" value="1"/>
</dbReference>
<comment type="subcellular location">
    <subcellularLocation>
        <location evidence="1">Cell outer membrane</location>
        <topology evidence="1">Lipid-anchor</topology>
    </subcellularLocation>
</comment>
<evidence type="ECO:0000256" key="6">
    <source>
        <dbReference type="ARBA" id="ARBA00023026"/>
    </source>
</evidence>
<evidence type="ECO:0000256" key="8">
    <source>
        <dbReference type="ARBA" id="ARBA00023139"/>
    </source>
</evidence>
<dbReference type="PROSITE" id="PS51257">
    <property type="entry name" value="PROKAR_LIPOPROTEIN"/>
    <property type="match status" value="1"/>
</dbReference>
<evidence type="ECO:0000256" key="11">
    <source>
        <dbReference type="SAM" id="SignalP"/>
    </source>
</evidence>
<keyword evidence="7" id="KW-0472">Membrane</keyword>
<evidence type="ECO:0000256" key="3">
    <source>
        <dbReference type="ARBA" id="ARBA00022656"/>
    </source>
</evidence>
<dbReference type="GO" id="GO:0009279">
    <property type="term" value="C:cell outer membrane"/>
    <property type="evidence" value="ECO:0007669"/>
    <property type="project" value="UniProtKB-SubCell"/>
</dbReference>
<evidence type="ECO:0000256" key="7">
    <source>
        <dbReference type="ARBA" id="ARBA00023136"/>
    </source>
</evidence>
<evidence type="ECO:0000256" key="9">
    <source>
        <dbReference type="ARBA" id="ARBA00023237"/>
    </source>
</evidence>
<keyword evidence="8" id="KW-0564">Palmitate</keyword>
<proteinExistence type="predicted"/>
<dbReference type="CDD" id="cd23414">
    <property type="entry name" value="beta-trefoil_Ricin_CdtA"/>
    <property type="match status" value="1"/>
</dbReference>
<dbReference type="InterPro" id="IPR015957">
    <property type="entry name" value="CDtoxinA"/>
</dbReference>
<dbReference type="GO" id="GO:0030246">
    <property type="term" value="F:carbohydrate binding"/>
    <property type="evidence" value="ECO:0007669"/>
    <property type="project" value="UniProtKB-KW"/>
</dbReference>
<accession>A0A1Y1CUE6</accession>
<evidence type="ECO:0000256" key="10">
    <source>
        <dbReference type="ARBA" id="ARBA00023288"/>
    </source>
</evidence>
<keyword evidence="3" id="KW-0800">Toxin</keyword>
<keyword evidence="5" id="KW-0430">Lectin</keyword>
<dbReference type="PIRSF" id="PIRSF036516">
    <property type="entry name" value="CDT_A"/>
    <property type="match status" value="1"/>
</dbReference>
<dbReference type="InterPro" id="IPR035992">
    <property type="entry name" value="Ricin_B-like_lectins"/>
</dbReference>
<evidence type="ECO:0000256" key="1">
    <source>
        <dbReference type="ARBA" id="ARBA00004459"/>
    </source>
</evidence>
<feature type="chain" id="PRO_5013141263" description="Cytolethal distending toxin subunit A" evidence="11">
    <location>
        <begin position="27"/>
        <end position="244"/>
    </location>
</feature>
<keyword evidence="6" id="KW-0843">Virulence</keyword>
<sequence length="244" mass="26874">MRKVFMQKLRKFGILLCVLLTLSACGTKEINPLGSSFGAQDDSDPLKLGANPTFPAKQKTPALIEGRNLVPQTNVVPLPRPILGSSGDSPLASDFMSILGPSGAALTVWALAQGNWIWGYTLLDSKSFGDARVWQLLIRPDNIVLIKNAKTLTCLNAYKNGIVHFSCDASNPAQLWKLKPMDNGAVQIENVGTKKCIQAPIDNPLGDFKVFSIFISECQNKQNLDQQWYLTTPPFKAQPLYRER</sequence>
<dbReference type="GO" id="GO:0090729">
    <property type="term" value="F:toxin activity"/>
    <property type="evidence" value="ECO:0007669"/>
    <property type="project" value="UniProtKB-KW"/>
</dbReference>
<dbReference type="InterPro" id="IPR003558">
    <property type="entry name" value="CDtoxinA/C"/>
</dbReference>
<name>A0A1Y1CUE6_CAMUP</name>
<dbReference type="AlphaFoldDB" id="A0A1Y1CUE6"/>
<gene>
    <name evidence="12" type="primary">cdtA</name>
</gene>
<evidence type="ECO:0000256" key="4">
    <source>
        <dbReference type="ARBA" id="ARBA00022729"/>
    </source>
</evidence>
<feature type="signal peptide" evidence="11">
    <location>
        <begin position="1"/>
        <end position="26"/>
    </location>
</feature>
<dbReference type="EMBL" id="LC201623">
    <property type="protein sequence ID" value="BAX84056.1"/>
    <property type="molecule type" value="Genomic_DNA"/>
</dbReference>
<evidence type="ECO:0000256" key="2">
    <source>
        <dbReference type="ARBA" id="ARBA00016112"/>
    </source>
</evidence>
<keyword evidence="4 11" id="KW-0732">Signal</keyword>
<evidence type="ECO:0000256" key="5">
    <source>
        <dbReference type="ARBA" id="ARBA00022734"/>
    </source>
</evidence>
<reference evidence="12" key="1">
    <citation type="journal article" date="2017" name="J. Vet. Med. Sci.">
        <title>Campylobacter upsaliensis isolated from dogs produces high titer of cytolethal distending toxin.</title>
        <authorList>
            <person name="Somroop S."/>
            <person name="Hatanaka N."/>
            <person name="Awasthi S.P."/>
            <person name="Okuno K."/>
            <person name="Asakura M."/>
            <person name="Hinenoya A."/>
            <person name="Yamasaki S."/>
        </authorList>
    </citation>
    <scope>NUCLEOTIDE SEQUENCE</scope>
    <source>
        <strain evidence="12">99-1</strain>
    </source>
</reference>
<protein>
    <recommendedName>
        <fullName evidence="2">Cytolethal distending toxin subunit A</fullName>
    </recommendedName>
</protein>
<evidence type="ECO:0000313" key="12">
    <source>
        <dbReference type="EMBL" id="BAX84056.1"/>
    </source>
</evidence>
<dbReference type="Gene3D" id="2.80.10.50">
    <property type="match status" value="1"/>
</dbReference>
<keyword evidence="10" id="KW-0449">Lipoprotein</keyword>
<dbReference type="SUPFAM" id="SSF50370">
    <property type="entry name" value="Ricin B-like lectins"/>
    <property type="match status" value="1"/>
</dbReference>
<keyword evidence="9" id="KW-0998">Cell outer membrane</keyword>